<dbReference type="EMBL" id="ASPP01000809">
    <property type="protein sequence ID" value="ETO36306.1"/>
    <property type="molecule type" value="Genomic_DNA"/>
</dbReference>
<dbReference type="PANTHER" id="PTHR12817:SF0">
    <property type="entry name" value="GEO08327P1"/>
    <property type="match status" value="1"/>
</dbReference>
<comment type="caution">
    <text evidence="2">The sequence shown here is derived from an EMBL/GenBank/DDBJ whole genome shotgun (WGS) entry which is preliminary data.</text>
</comment>
<dbReference type="Pfam" id="PF04051">
    <property type="entry name" value="TRAPP"/>
    <property type="match status" value="1"/>
</dbReference>
<dbReference type="GO" id="GO:0006888">
    <property type="term" value="P:endoplasmic reticulum to Golgi vesicle-mediated transport"/>
    <property type="evidence" value="ECO:0007669"/>
    <property type="project" value="TreeGrafter"/>
</dbReference>
<evidence type="ECO:0000256" key="1">
    <source>
        <dbReference type="ARBA" id="ARBA00006218"/>
    </source>
</evidence>
<dbReference type="InterPro" id="IPR007194">
    <property type="entry name" value="TRAPP_component"/>
</dbReference>
<evidence type="ECO:0000313" key="2">
    <source>
        <dbReference type="EMBL" id="ETO36306.1"/>
    </source>
</evidence>
<gene>
    <name evidence="2" type="ORF">RFI_00757</name>
</gene>
<dbReference type="GO" id="GO:0030008">
    <property type="term" value="C:TRAPP complex"/>
    <property type="evidence" value="ECO:0007669"/>
    <property type="project" value="TreeGrafter"/>
</dbReference>
<dbReference type="Gene3D" id="3.30.1380.20">
    <property type="entry name" value="Trafficking protein particle complex subunit 3"/>
    <property type="match status" value="1"/>
</dbReference>
<dbReference type="PANTHER" id="PTHR12817">
    <property type="entry name" value="TRAFFICKING PROTEIN PARTICLE COMPLEX SUBUNIT 6B"/>
    <property type="match status" value="1"/>
</dbReference>
<dbReference type="Proteomes" id="UP000023152">
    <property type="component" value="Unassembled WGS sequence"/>
</dbReference>
<dbReference type="GO" id="GO:0005802">
    <property type="term" value="C:trans-Golgi network"/>
    <property type="evidence" value="ECO:0007669"/>
    <property type="project" value="TreeGrafter"/>
</dbReference>
<organism evidence="2 3">
    <name type="scientific">Reticulomyxa filosa</name>
    <dbReference type="NCBI Taxonomy" id="46433"/>
    <lineage>
        <taxon>Eukaryota</taxon>
        <taxon>Sar</taxon>
        <taxon>Rhizaria</taxon>
        <taxon>Retaria</taxon>
        <taxon>Foraminifera</taxon>
        <taxon>Monothalamids</taxon>
        <taxon>Reticulomyxidae</taxon>
        <taxon>Reticulomyxa</taxon>
    </lineage>
</organism>
<dbReference type="CDD" id="cd14944">
    <property type="entry name" value="TRAPPC6A_Trs33"/>
    <property type="match status" value="1"/>
</dbReference>
<dbReference type="SUPFAM" id="SSF111126">
    <property type="entry name" value="Ligand-binding domain in the NO signalling and Golgi transport"/>
    <property type="match status" value="1"/>
</dbReference>
<accession>X6PDM7</accession>
<dbReference type="InterPro" id="IPR037992">
    <property type="entry name" value="TRAPPC6/Trs33"/>
</dbReference>
<dbReference type="OrthoDB" id="941624at2759"/>
<evidence type="ECO:0000313" key="3">
    <source>
        <dbReference type="Proteomes" id="UP000023152"/>
    </source>
</evidence>
<name>X6PDM7_RETFI</name>
<dbReference type="GO" id="GO:0005801">
    <property type="term" value="C:cis-Golgi network"/>
    <property type="evidence" value="ECO:0007669"/>
    <property type="project" value="TreeGrafter"/>
</dbReference>
<reference evidence="2 3" key="1">
    <citation type="journal article" date="2013" name="Curr. Biol.">
        <title>The Genome of the Foraminiferan Reticulomyxa filosa.</title>
        <authorList>
            <person name="Glockner G."/>
            <person name="Hulsmann N."/>
            <person name="Schleicher M."/>
            <person name="Noegel A.A."/>
            <person name="Eichinger L."/>
            <person name="Gallinger C."/>
            <person name="Pawlowski J."/>
            <person name="Sierra R."/>
            <person name="Euteneuer U."/>
            <person name="Pillet L."/>
            <person name="Moustafa A."/>
            <person name="Platzer M."/>
            <person name="Groth M."/>
            <person name="Szafranski K."/>
            <person name="Schliwa M."/>
        </authorList>
    </citation>
    <scope>NUCLEOTIDE SEQUENCE [LARGE SCALE GENOMIC DNA]</scope>
</reference>
<dbReference type="AlphaFoldDB" id="X6PDM7"/>
<dbReference type="InterPro" id="IPR024096">
    <property type="entry name" value="NO_sig/Golgi_transp_ligand-bd"/>
</dbReference>
<comment type="similarity">
    <text evidence="1">Belongs to the TRAPP small subunits family. BET3 subfamily.</text>
</comment>
<protein>
    <recommendedName>
        <fullName evidence="4">Trafficking protein particle complex subunit 6B</fullName>
    </recommendedName>
</protein>
<keyword evidence="3" id="KW-1185">Reference proteome</keyword>
<evidence type="ECO:0008006" key="4">
    <source>
        <dbReference type="Google" id="ProtNLM"/>
    </source>
</evidence>
<sequence length="230" mass="26836">MVVNITTFSSANVYLIEYKREHIPSLLKYPTSLFINTAQEKNFVRQKKVYKRTVFLKFPKVFSVFLYFPPFLLSQENYNTEIIHGKLLEIGKHIGIRISERTTLDKDRFEKELDMIKFICKEFWNYAFKKAQVDKLQTNHKGTYVIHDFDHPWISKISHMKNKEVMKQFAYYYLHIASGMIQGALVNLGCSVQSVKVEISDFPKCHFSIQMTPDPAEESTAVTAIEGETT</sequence>
<proteinExistence type="inferred from homology"/>